<feature type="region of interest" description="Disordered" evidence="1">
    <location>
        <begin position="1"/>
        <end position="39"/>
    </location>
</feature>
<feature type="compositionally biased region" description="Polar residues" evidence="1">
    <location>
        <begin position="139"/>
        <end position="160"/>
    </location>
</feature>
<evidence type="ECO:0000313" key="2">
    <source>
        <dbReference type="EMBL" id="KAJ1103790.1"/>
    </source>
</evidence>
<accession>A0AAV7MU21</accession>
<organism evidence="2 3">
    <name type="scientific">Pleurodeles waltl</name>
    <name type="common">Iberian ribbed newt</name>
    <dbReference type="NCBI Taxonomy" id="8319"/>
    <lineage>
        <taxon>Eukaryota</taxon>
        <taxon>Metazoa</taxon>
        <taxon>Chordata</taxon>
        <taxon>Craniata</taxon>
        <taxon>Vertebrata</taxon>
        <taxon>Euteleostomi</taxon>
        <taxon>Amphibia</taxon>
        <taxon>Batrachia</taxon>
        <taxon>Caudata</taxon>
        <taxon>Salamandroidea</taxon>
        <taxon>Salamandridae</taxon>
        <taxon>Pleurodelinae</taxon>
        <taxon>Pleurodeles</taxon>
    </lineage>
</organism>
<sequence length="268" mass="28135">MAHSIPRPLGQAPQEASRTQPGRRATSGLGPAHRSCGPRSCIPPSATALRHPYLCHQGFQPAGDPHPTGCVLTVGMALRLSLSARAGRPPPKRPRLPPAGRGSQCLLLQPLLHLAGVPSLPWAKAEGLPPPAPQDWPGSKSSPAAQQPVSQLQSGRQSHSAPVRRSQLCRSNSRRGAYWAPQSPGHSVARAQACRPCLLLFAAGQMPGPPPSLQIPTSDSGDAPGEAVTMWPGRSAPRPTRPDLSNGRTPCCFNTSAVSLTISPLFCL</sequence>
<gene>
    <name evidence="2" type="ORF">NDU88_001211</name>
</gene>
<name>A0AAV7MU21_PLEWA</name>
<protein>
    <submittedName>
        <fullName evidence="2">Uncharacterized protein</fullName>
    </submittedName>
</protein>
<dbReference type="AlphaFoldDB" id="A0AAV7MU21"/>
<dbReference type="EMBL" id="JANPWB010000013">
    <property type="protein sequence ID" value="KAJ1103790.1"/>
    <property type="molecule type" value="Genomic_DNA"/>
</dbReference>
<comment type="caution">
    <text evidence="2">The sequence shown here is derived from an EMBL/GenBank/DDBJ whole genome shotgun (WGS) entry which is preliminary data.</text>
</comment>
<proteinExistence type="predicted"/>
<feature type="region of interest" description="Disordered" evidence="1">
    <location>
        <begin position="125"/>
        <end position="169"/>
    </location>
</feature>
<evidence type="ECO:0000256" key="1">
    <source>
        <dbReference type="SAM" id="MobiDB-lite"/>
    </source>
</evidence>
<evidence type="ECO:0000313" key="3">
    <source>
        <dbReference type="Proteomes" id="UP001066276"/>
    </source>
</evidence>
<reference evidence="2" key="1">
    <citation type="journal article" date="2022" name="bioRxiv">
        <title>Sequencing and chromosome-scale assembly of the giantPleurodeles waltlgenome.</title>
        <authorList>
            <person name="Brown T."/>
            <person name="Elewa A."/>
            <person name="Iarovenko S."/>
            <person name="Subramanian E."/>
            <person name="Araus A.J."/>
            <person name="Petzold A."/>
            <person name="Susuki M."/>
            <person name="Suzuki K.-i.T."/>
            <person name="Hayashi T."/>
            <person name="Toyoda A."/>
            <person name="Oliveira C."/>
            <person name="Osipova E."/>
            <person name="Leigh N.D."/>
            <person name="Simon A."/>
            <person name="Yun M.H."/>
        </authorList>
    </citation>
    <scope>NUCLEOTIDE SEQUENCE</scope>
    <source>
        <strain evidence="2">20211129_DDA</strain>
        <tissue evidence="2">Liver</tissue>
    </source>
</reference>
<keyword evidence="3" id="KW-1185">Reference proteome</keyword>
<dbReference type="Proteomes" id="UP001066276">
    <property type="component" value="Chromosome 9"/>
</dbReference>